<evidence type="ECO:0000313" key="1">
    <source>
        <dbReference type="EMBL" id="SVA62049.1"/>
    </source>
</evidence>
<protein>
    <submittedName>
        <fullName evidence="1">Uncharacterized protein</fullName>
    </submittedName>
</protein>
<dbReference type="AlphaFoldDB" id="A0A381XBC9"/>
<proteinExistence type="predicted"/>
<gene>
    <name evidence="1" type="ORF">METZ01_LOCUS114903</name>
</gene>
<dbReference type="EMBL" id="UINC01014568">
    <property type="protein sequence ID" value="SVA62049.1"/>
    <property type="molecule type" value="Genomic_DNA"/>
</dbReference>
<name>A0A381XBC9_9ZZZZ</name>
<sequence>MIGKRVLVVQDQETQTIWEGEVVDALENDSFLIKDDDGRDRNIHIFDVRSVNMSPLSL</sequence>
<reference evidence="1" key="1">
    <citation type="submission" date="2018-05" db="EMBL/GenBank/DDBJ databases">
        <authorList>
            <person name="Lanie J.A."/>
            <person name="Ng W.-L."/>
            <person name="Kazmierczak K.M."/>
            <person name="Andrzejewski T.M."/>
            <person name="Davidsen T.M."/>
            <person name="Wayne K.J."/>
            <person name="Tettelin H."/>
            <person name="Glass J.I."/>
            <person name="Rusch D."/>
            <person name="Podicherti R."/>
            <person name="Tsui H.-C.T."/>
            <person name="Winkler M.E."/>
        </authorList>
    </citation>
    <scope>NUCLEOTIDE SEQUENCE</scope>
</reference>
<organism evidence="1">
    <name type="scientific">marine metagenome</name>
    <dbReference type="NCBI Taxonomy" id="408172"/>
    <lineage>
        <taxon>unclassified sequences</taxon>
        <taxon>metagenomes</taxon>
        <taxon>ecological metagenomes</taxon>
    </lineage>
</organism>
<accession>A0A381XBC9</accession>